<dbReference type="SUPFAM" id="SSF51556">
    <property type="entry name" value="Metallo-dependent hydrolases"/>
    <property type="match status" value="1"/>
</dbReference>
<reference evidence="3 4" key="1">
    <citation type="journal article" date="2016" name="Mol. Biol. Evol.">
        <title>Comparative Genomics of Early-Diverging Mushroom-Forming Fungi Provides Insights into the Origins of Lignocellulose Decay Capabilities.</title>
        <authorList>
            <person name="Nagy L.G."/>
            <person name="Riley R."/>
            <person name="Tritt A."/>
            <person name="Adam C."/>
            <person name="Daum C."/>
            <person name="Floudas D."/>
            <person name="Sun H."/>
            <person name="Yadav J.S."/>
            <person name="Pangilinan J."/>
            <person name="Larsson K.H."/>
            <person name="Matsuura K."/>
            <person name="Barry K."/>
            <person name="Labutti K."/>
            <person name="Kuo R."/>
            <person name="Ohm R.A."/>
            <person name="Bhattacharya S.S."/>
            <person name="Shirouzu T."/>
            <person name="Yoshinaga Y."/>
            <person name="Martin F.M."/>
            <person name="Grigoriev I.V."/>
            <person name="Hibbett D.S."/>
        </authorList>
    </citation>
    <scope>NUCLEOTIDE SEQUENCE [LARGE SCALE GENOMIC DNA]</scope>
    <source>
        <strain evidence="3 4">HHB9708</strain>
    </source>
</reference>
<dbReference type="Proteomes" id="UP000076722">
    <property type="component" value="Unassembled WGS sequence"/>
</dbReference>
<dbReference type="PANTHER" id="PTHR43668">
    <property type="entry name" value="ALLANTOINASE"/>
    <property type="match status" value="1"/>
</dbReference>
<evidence type="ECO:0000256" key="1">
    <source>
        <dbReference type="SAM" id="Phobius"/>
    </source>
</evidence>
<organism evidence="3 4">
    <name type="scientific">Sistotremastrum niveocremeum HHB9708</name>
    <dbReference type="NCBI Taxonomy" id="1314777"/>
    <lineage>
        <taxon>Eukaryota</taxon>
        <taxon>Fungi</taxon>
        <taxon>Dikarya</taxon>
        <taxon>Basidiomycota</taxon>
        <taxon>Agaricomycotina</taxon>
        <taxon>Agaricomycetes</taxon>
        <taxon>Sistotremastrales</taxon>
        <taxon>Sistotremastraceae</taxon>
        <taxon>Sertulicium</taxon>
        <taxon>Sertulicium niveocremeum</taxon>
    </lineage>
</organism>
<dbReference type="InterPro" id="IPR011059">
    <property type="entry name" value="Metal-dep_hydrolase_composite"/>
</dbReference>
<keyword evidence="1" id="KW-0812">Transmembrane</keyword>
<dbReference type="InterPro" id="IPR050138">
    <property type="entry name" value="DHOase/Allantoinase_Hydrolase"/>
</dbReference>
<dbReference type="InterPro" id="IPR006680">
    <property type="entry name" value="Amidohydro-rel"/>
</dbReference>
<dbReference type="Pfam" id="PF01979">
    <property type="entry name" value="Amidohydro_1"/>
    <property type="match status" value="1"/>
</dbReference>
<protein>
    <submittedName>
        <fullName evidence="3">Carbohydrate esterase family 9 protein</fullName>
    </submittedName>
</protein>
<dbReference type="InterPro" id="IPR032466">
    <property type="entry name" value="Metal_Hydrolase"/>
</dbReference>
<sequence>MSSKHAWKSPPSKAGEKFLGIRVLALLALAFWAVSYILWNNHNLPVVPLRQTTLSPYLVEELRQKCSAIRMEAGPPESFNKRSESDRYVPGTPAVLLRNATLWTGGGDDQEILYQTDLLLDRGIIVSVGNDSYNHPSIRKGRQRLQVLDLDGAWVTPGIVDMHSHIGDDPSPSLRGAEDENSVKGPILPWLRSLDGLNTHDDSFELSISGGVTTSLVLPGSANAIGGQGFVIKLRSTAEKTPSSKLLEPPFSLNGSVYQDGERTRWRHIKQACGENPGRVYGGSRMDTYWAFREAYDKAMQVKKEQDEFCAMFGSNQLHGLTSRFPESLQWESLVDVLRGRVKVHTHCYEAVDLDALIRISNEFKFPLAAFHHAHEAYLVPDLLKKAWGQPPALALFATNSRYKREAYRGSEFAAKILSENGLKVTMKSDHPVLDSRYLLYEAQQAHYYGLKDHLAIASVITTPAQVLGLDHRLGYLRTGYDADVVVWDSHPLALGATPRQVFIDGIAQLKNQALSSKPPSFQKPPRVPNFDKEAQETIEYDGLPPLKYRKIDSVLFTNVAHVFAFSGKTIVDRLLEYGSTLGQVLVTNGSITCAQAVCMTGVPIGIEVVDLEGGSINPGLLAYGPDIGLEEISAESSTNDGVVLDPLKDRIPSILGGEGSLIRAADGIQFGGRDLLLASRAGVTRAVTAPSHSGFWGGLSVYFSVSAVHRLEAGAIIQDAAAVHVAIRHGARKPSVSTQVTALRNLLLGHADGLAGEYFKRVALGKVTLVVEVHDLNIIGTLLTLKAEIEEQTQIKIKMTISGASEAHLLAEELSRAEVSVILNPSRPFPTIWEKRQILPGPPLTHQSAILKLLERNVTVGIGVEELWSARNIRFDAGWAAIEAGGKISKEQAFSIASLNLEKALGVSPVADFVATRGGDLLEMNSKVVASILQRRSTVELHFATDES</sequence>
<dbReference type="GO" id="GO:0005737">
    <property type="term" value="C:cytoplasm"/>
    <property type="evidence" value="ECO:0007669"/>
    <property type="project" value="TreeGrafter"/>
</dbReference>
<dbReference type="GO" id="GO:0006145">
    <property type="term" value="P:purine nucleobase catabolic process"/>
    <property type="evidence" value="ECO:0007669"/>
    <property type="project" value="TreeGrafter"/>
</dbReference>
<dbReference type="OrthoDB" id="10258955at2759"/>
<gene>
    <name evidence="3" type="ORF">SISNIDRAFT_546457</name>
</gene>
<keyword evidence="1" id="KW-0472">Membrane</keyword>
<proteinExistence type="predicted"/>
<evidence type="ECO:0000259" key="2">
    <source>
        <dbReference type="Pfam" id="PF01979"/>
    </source>
</evidence>
<evidence type="ECO:0000313" key="4">
    <source>
        <dbReference type="Proteomes" id="UP000076722"/>
    </source>
</evidence>
<dbReference type="GO" id="GO:0004038">
    <property type="term" value="F:allantoinase activity"/>
    <property type="evidence" value="ECO:0007669"/>
    <property type="project" value="TreeGrafter"/>
</dbReference>
<evidence type="ECO:0000313" key="3">
    <source>
        <dbReference type="EMBL" id="KZS98524.1"/>
    </source>
</evidence>
<dbReference type="STRING" id="1314777.A0A165A616"/>
<dbReference type="AlphaFoldDB" id="A0A165A616"/>
<dbReference type="SUPFAM" id="SSF51338">
    <property type="entry name" value="Composite domain of metallo-dependent hydrolases"/>
    <property type="match status" value="1"/>
</dbReference>
<name>A0A165A616_9AGAM</name>
<dbReference type="PANTHER" id="PTHR43668:SF5">
    <property type="entry name" value="AMIDOHYDROLASE 3 DOMAIN-CONTAINING PROTEIN"/>
    <property type="match status" value="1"/>
</dbReference>
<keyword evidence="1" id="KW-1133">Transmembrane helix</keyword>
<dbReference type="EMBL" id="KV419395">
    <property type="protein sequence ID" value="KZS98524.1"/>
    <property type="molecule type" value="Genomic_DNA"/>
</dbReference>
<keyword evidence="4" id="KW-1185">Reference proteome</keyword>
<accession>A0A165A616</accession>
<dbReference type="Gene3D" id="3.20.20.140">
    <property type="entry name" value="Metal-dependent hydrolases"/>
    <property type="match status" value="2"/>
</dbReference>
<feature type="domain" description="Amidohydrolase-related" evidence="2">
    <location>
        <begin position="154"/>
        <end position="503"/>
    </location>
</feature>
<feature type="transmembrane region" description="Helical" evidence="1">
    <location>
        <begin position="21"/>
        <end position="39"/>
    </location>
</feature>